<sequence length="49" mass="5365">IGSVCYNPDTGKIEIQLSRADCDIKGIESIVTNVVKGAEVEFKVDKPRE</sequence>
<dbReference type="AlphaFoldDB" id="X1E399"/>
<dbReference type="EMBL" id="BART01025630">
    <property type="protein sequence ID" value="GAH03133.1"/>
    <property type="molecule type" value="Genomic_DNA"/>
</dbReference>
<evidence type="ECO:0000313" key="1">
    <source>
        <dbReference type="EMBL" id="GAH03133.1"/>
    </source>
</evidence>
<name>X1E399_9ZZZZ</name>
<proteinExistence type="predicted"/>
<accession>X1E399</accession>
<feature type="non-terminal residue" evidence="1">
    <location>
        <position position="1"/>
    </location>
</feature>
<protein>
    <submittedName>
        <fullName evidence="1">Uncharacterized protein</fullName>
    </submittedName>
</protein>
<reference evidence="1" key="1">
    <citation type="journal article" date="2014" name="Front. Microbiol.">
        <title>High frequency of phylogenetically diverse reductive dehalogenase-homologous genes in deep subseafloor sedimentary metagenomes.</title>
        <authorList>
            <person name="Kawai M."/>
            <person name="Futagami T."/>
            <person name="Toyoda A."/>
            <person name="Takaki Y."/>
            <person name="Nishi S."/>
            <person name="Hori S."/>
            <person name="Arai W."/>
            <person name="Tsubouchi T."/>
            <person name="Morono Y."/>
            <person name="Uchiyama I."/>
            <person name="Ito T."/>
            <person name="Fujiyama A."/>
            <person name="Inagaki F."/>
            <person name="Takami H."/>
        </authorList>
    </citation>
    <scope>NUCLEOTIDE SEQUENCE</scope>
    <source>
        <strain evidence="1">Expedition CK06-06</strain>
    </source>
</reference>
<gene>
    <name evidence="1" type="ORF">S01H4_45959</name>
</gene>
<organism evidence="1">
    <name type="scientific">marine sediment metagenome</name>
    <dbReference type="NCBI Taxonomy" id="412755"/>
    <lineage>
        <taxon>unclassified sequences</taxon>
        <taxon>metagenomes</taxon>
        <taxon>ecological metagenomes</taxon>
    </lineage>
</organism>
<comment type="caution">
    <text evidence="1">The sequence shown here is derived from an EMBL/GenBank/DDBJ whole genome shotgun (WGS) entry which is preliminary data.</text>
</comment>